<dbReference type="Proteomes" id="UP001140560">
    <property type="component" value="Unassembled WGS sequence"/>
</dbReference>
<accession>A0A9W8XYS0</accession>
<organism evidence="2 3">
    <name type="scientific">Neocucurbitaria cava</name>
    <dbReference type="NCBI Taxonomy" id="798079"/>
    <lineage>
        <taxon>Eukaryota</taxon>
        <taxon>Fungi</taxon>
        <taxon>Dikarya</taxon>
        <taxon>Ascomycota</taxon>
        <taxon>Pezizomycotina</taxon>
        <taxon>Dothideomycetes</taxon>
        <taxon>Pleosporomycetidae</taxon>
        <taxon>Pleosporales</taxon>
        <taxon>Pleosporineae</taxon>
        <taxon>Cucurbitariaceae</taxon>
        <taxon>Neocucurbitaria</taxon>
    </lineage>
</organism>
<dbReference type="EMBL" id="JAPEUY010000021">
    <property type="protein sequence ID" value="KAJ4362576.1"/>
    <property type="molecule type" value="Genomic_DNA"/>
</dbReference>
<comment type="caution">
    <text evidence="2">The sequence shown here is derived from an EMBL/GenBank/DDBJ whole genome shotgun (WGS) entry which is preliminary data.</text>
</comment>
<reference evidence="2" key="1">
    <citation type="submission" date="2022-10" db="EMBL/GenBank/DDBJ databases">
        <title>Tapping the CABI collections for fungal endophytes: first genome assemblies for Collariella, Neodidymelliopsis, Ascochyta clinopodiicola, Didymella pomorum, Didymosphaeria variabile, Neocosmospora piperis and Neocucurbitaria cava.</title>
        <authorList>
            <person name="Hill R."/>
        </authorList>
    </citation>
    <scope>NUCLEOTIDE SEQUENCE</scope>
    <source>
        <strain evidence="2">IMI 356814</strain>
    </source>
</reference>
<evidence type="ECO:0000313" key="2">
    <source>
        <dbReference type="EMBL" id="KAJ4362576.1"/>
    </source>
</evidence>
<name>A0A9W8XYS0_9PLEO</name>
<dbReference type="AlphaFoldDB" id="A0A9W8XYS0"/>
<proteinExistence type="predicted"/>
<dbReference type="OrthoDB" id="10538246at2759"/>
<gene>
    <name evidence="2" type="ORF">N0V83_010670</name>
</gene>
<evidence type="ECO:0000313" key="3">
    <source>
        <dbReference type="Proteomes" id="UP001140560"/>
    </source>
</evidence>
<feature type="region of interest" description="Disordered" evidence="1">
    <location>
        <begin position="22"/>
        <end position="64"/>
    </location>
</feature>
<keyword evidence="3" id="KW-1185">Reference proteome</keyword>
<sequence>MATYSPTVASLFDRLYRAHLQAEGPPAGRTRSQTGARAATKTPGLNPGSTKVTKPRRRNQPAAARRLCAKRLQLKKRLERDEEYRDDSGVHLTTTDIRRRVRQLSCEARSGTLDQLPRPHPRTVRSLEDIAAARRKKLAGPSSLPTMERALSPEDEIEEWGLLPGEVRDDEPDFEMEQDLLDLLMVDEENLEALADGEQAVGVWRRLLAAGSGSDTERDMVRRAGEEAAWRRRAQEGAVMDGRCVAIVKDVWRFA</sequence>
<protein>
    <submittedName>
        <fullName evidence="2">Uncharacterized protein</fullName>
    </submittedName>
</protein>
<evidence type="ECO:0000256" key="1">
    <source>
        <dbReference type="SAM" id="MobiDB-lite"/>
    </source>
</evidence>